<accession>A0A7T7D8Q4</accession>
<feature type="compositionally biased region" description="Pro residues" evidence="1">
    <location>
        <begin position="111"/>
        <end position="121"/>
    </location>
</feature>
<gene>
    <name evidence="3" type="ORF">EIO64_18745</name>
</gene>
<dbReference type="Proteomes" id="UP000298642">
    <property type="component" value="Chromosome"/>
</dbReference>
<evidence type="ECO:0000256" key="2">
    <source>
        <dbReference type="SAM" id="SignalP"/>
    </source>
</evidence>
<evidence type="ECO:0008006" key="5">
    <source>
        <dbReference type="Google" id="ProtNLM"/>
    </source>
</evidence>
<feature type="chain" id="PRO_5030522868" description="Secreted protein" evidence="2">
    <location>
        <begin position="21"/>
        <end position="121"/>
    </location>
</feature>
<protein>
    <recommendedName>
        <fullName evidence="5">Secreted protein</fullName>
    </recommendedName>
</protein>
<reference evidence="4" key="1">
    <citation type="submission" date="2018-12" db="EMBL/GenBank/DDBJ databases">
        <title>Dusodibacter welbiota gen. nov., sp. nov., isolated from human faeces and emended description of the Oscillibacter genus.</title>
        <authorList>
            <person name="Le Roy T."/>
            <person name="Van der Smissen P."/>
            <person name="Delzenne N."/>
            <person name="Muccioli G."/>
            <person name="Collet J.F."/>
            <person name="Cani P.D."/>
        </authorList>
    </citation>
    <scope>NUCLEOTIDE SEQUENCE [LARGE SCALE GENOMIC DNA]</scope>
    <source>
        <strain evidence="4">J115</strain>
    </source>
</reference>
<evidence type="ECO:0000313" key="4">
    <source>
        <dbReference type="Proteomes" id="UP000298642"/>
    </source>
</evidence>
<feature type="region of interest" description="Disordered" evidence="1">
    <location>
        <begin position="93"/>
        <end position="121"/>
    </location>
</feature>
<sequence length="121" mass="12509">MKWWICLTALVLALTTSAAAADLPAELERAAPEAAEDLTGGDLSGGTGFAQGVGNILDRLADQVGDVVRERTRGAAAVLLVVVLCGVVEGFAQGTGGRGRRSCPWRGRCPSPWPPPGAWTP</sequence>
<feature type="signal peptide" evidence="2">
    <location>
        <begin position="1"/>
        <end position="20"/>
    </location>
</feature>
<evidence type="ECO:0000256" key="1">
    <source>
        <dbReference type="SAM" id="MobiDB-lite"/>
    </source>
</evidence>
<dbReference type="AlphaFoldDB" id="A0A7T7D8Q4"/>
<dbReference type="RefSeq" id="WP_158629840.1">
    <property type="nucleotide sequence ID" value="NZ_CP034413.3"/>
</dbReference>
<organism evidence="3 4">
    <name type="scientific">Dysosmobacter welbionis</name>
    <dbReference type="NCBI Taxonomy" id="2093857"/>
    <lineage>
        <taxon>Bacteria</taxon>
        <taxon>Bacillati</taxon>
        <taxon>Bacillota</taxon>
        <taxon>Clostridia</taxon>
        <taxon>Eubacteriales</taxon>
        <taxon>Oscillospiraceae</taxon>
        <taxon>Dysosmobacter</taxon>
    </lineage>
</organism>
<evidence type="ECO:0000313" key="3">
    <source>
        <dbReference type="EMBL" id="QQL05834.1"/>
    </source>
</evidence>
<dbReference type="EMBL" id="CP034413">
    <property type="protein sequence ID" value="QQL05834.1"/>
    <property type="molecule type" value="Genomic_DNA"/>
</dbReference>
<proteinExistence type="predicted"/>
<keyword evidence="4" id="KW-1185">Reference proteome</keyword>
<name>A0A7T7D8Q4_9FIRM</name>
<keyword evidence="2" id="KW-0732">Signal</keyword>
<dbReference type="KEGG" id="obj:EIO64_18745"/>